<keyword evidence="2" id="KW-0813">Transport</keyword>
<evidence type="ECO:0000259" key="8">
    <source>
        <dbReference type="PROSITE" id="PS50850"/>
    </source>
</evidence>
<keyword evidence="5 7" id="KW-1133">Transmembrane helix</keyword>
<feature type="transmembrane region" description="Helical" evidence="7">
    <location>
        <begin position="9"/>
        <end position="32"/>
    </location>
</feature>
<dbReference type="RefSeq" id="WP_099154905.1">
    <property type="nucleotide sequence ID" value="NZ_PDUD01000050.1"/>
</dbReference>
<evidence type="ECO:0000256" key="4">
    <source>
        <dbReference type="ARBA" id="ARBA00022692"/>
    </source>
</evidence>
<comment type="subcellular location">
    <subcellularLocation>
        <location evidence="1">Cell membrane</location>
        <topology evidence="1">Multi-pass membrane protein</topology>
    </subcellularLocation>
</comment>
<dbReference type="PANTHER" id="PTHR23522:SF4">
    <property type="entry name" value="NUCLEOSIDE PERMEASE NUPG-RELATED"/>
    <property type="match status" value="1"/>
</dbReference>
<evidence type="ECO:0000256" key="1">
    <source>
        <dbReference type="ARBA" id="ARBA00004651"/>
    </source>
</evidence>
<dbReference type="PANTHER" id="PTHR23522">
    <property type="entry name" value="BLL5896 PROTEIN"/>
    <property type="match status" value="1"/>
</dbReference>
<feature type="transmembrane region" description="Helical" evidence="7">
    <location>
        <begin position="133"/>
        <end position="151"/>
    </location>
</feature>
<feature type="transmembrane region" description="Helical" evidence="7">
    <location>
        <begin position="73"/>
        <end position="91"/>
    </location>
</feature>
<feature type="transmembrane region" description="Helical" evidence="7">
    <location>
        <begin position="268"/>
        <end position="286"/>
    </location>
</feature>
<feature type="transmembrane region" description="Helical" evidence="7">
    <location>
        <begin position="244"/>
        <end position="261"/>
    </location>
</feature>
<reference evidence="9 10" key="1">
    <citation type="submission" date="2017-10" db="EMBL/GenBank/DDBJ databases">
        <title>The draft genome sequence of Lewinella nigricans NBRC 102662.</title>
        <authorList>
            <person name="Wang K."/>
        </authorList>
    </citation>
    <scope>NUCLEOTIDE SEQUENCE [LARGE SCALE GENOMIC DNA]</scope>
    <source>
        <strain evidence="9 10">NBRC 102662</strain>
    </source>
</reference>
<dbReference type="Gene3D" id="1.20.1250.20">
    <property type="entry name" value="MFS general substrate transporter like domains"/>
    <property type="match status" value="2"/>
</dbReference>
<feature type="domain" description="Major facilitator superfamily (MFS) profile" evidence="8">
    <location>
        <begin position="159"/>
        <end position="396"/>
    </location>
</feature>
<gene>
    <name evidence="9" type="ORF">CRP01_35830</name>
</gene>
<evidence type="ECO:0000313" key="10">
    <source>
        <dbReference type="Proteomes" id="UP000223913"/>
    </source>
</evidence>
<dbReference type="OrthoDB" id="9783013at2"/>
<keyword evidence="6 7" id="KW-0472">Membrane</keyword>
<evidence type="ECO:0000256" key="3">
    <source>
        <dbReference type="ARBA" id="ARBA00022475"/>
    </source>
</evidence>
<dbReference type="Pfam" id="PF03825">
    <property type="entry name" value="Nuc_H_symport"/>
    <property type="match status" value="1"/>
</dbReference>
<keyword evidence="10" id="KW-1185">Reference proteome</keyword>
<dbReference type="InterPro" id="IPR036259">
    <property type="entry name" value="MFS_trans_sf"/>
</dbReference>
<evidence type="ECO:0000256" key="6">
    <source>
        <dbReference type="ARBA" id="ARBA00023136"/>
    </source>
</evidence>
<dbReference type="GO" id="GO:0005886">
    <property type="term" value="C:plasma membrane"/>
    <property type="evidence" value="ECO:0007669"/>
    <property type="project" value="UniProtKB-SubCell"/>
</dbReference>
<proteinExistence type="predicted"/>
<feature type="transmembrane region" description="Helical" evidence="7">
    <location>
        <begin position="157"/>
        <end position="176"/>
    </location>
</feature>
<feature type="transmembrane region" description="Helical" evidence="7">
    <location>
        <begin position="206"/>
        <end position="224"/>
    </location>
</feature>
<feature type="transmembrane region" description="Helical" evidence="7">
    <location>
        <begin position="292"/>
        <end position="312"/>
    </location>
</feature>
<evidence type="ECO:0000256" key="5">
    <source>
        <dbReference type="ARBA" id="ARBA00022989"/>
    </source>
</evidence>
<sequence length="396" mass="44474">MPKTLHVRLAFQMFLQFFIWGSYFVTLGTYLLTTLHFSGQEVGLVYGTTAIAAMVSPFLLGMLADRHFPVEKLLSILNLSGAALLLSASYFETFWPFYPLILLYTFTYMPTFSLNAALCFHHLQRPTRDFPRVRSLGTFGWIVAGLLVGYLDIETEVTPMYIGAGASFFAGIYSLTLPKTPPQGNKVSMRDWIGPEVRKLFRDRSFTILMLIMVLVSIPIAFYYSFVNPYLNEIGIENAAGKMSLGQVSEIMFMLILPWFINRFGLKVTIFIGLFTWGARYLLFAYGDSGDLSWVIYTAILLHGLAFVFSGLSVQIYLNERVPVSLRSTAQGFYTFLTLGLGTLIGSFLAGNVVTLFTTSSGAFLWQKIWYVPSAIGILVSIYFVLRFKAGKVKVE</sequence>
<evidence type="ECO:0000313" key="9">
    <source>
        <dbReference type="EMBL" id="PHN01719.1"/>
    </source>
</evidence>
<dbReference type="Proteomes" id="UP000223913">
    <property type="component" value="Unassembled WGS sequence"/>
</dbReference>
<keyword evidence="3" id="KW-1003">Cell membrane</keyword>
<feature type="transmembrane region" description="Helical" evidence="7">
    <location>
        <begin position="97"/>
        <end position="121"/>
    </location>
</feature>
<accession>A0A2D0N0P9</accession>
<feature type="transmembrane region" description="Helical" evidence="7">
    <location>
        <begin position="369"/>
        <end position="386"/>
    </location>
</feature>
<feature type="transmembrane region" description="Helical" evidence="7">
    <location>
        <begin position="44"/>
        <end position="64"/>
    </location>
</feature>
<dbReference type="InterPro" id="IPR004740">
    <property type="entry name" value="Nuc_H_symport"/>
</dbReference>
<keyword evidence="4 7" id="KW-0812">Transmembrane</keyword>
<dbReference type="AlphaFoldDB" id="A0A2D0N0P9"/>
<protein>
    <submittedName>
        <fullName evidence="9">MFS transporter</fullName>
    </submittedName>
</protein>
<name>A0A2D0N0P9_FLAN2</name>
<evidence type="ECO:0000256" key="7">
    <source>
        <dbReference type="SAM" id="Phobius"/>
    </source>
</evidence>
<dbReference type="PROSITE" id="PS50850">
    <property type="entry name" value="MFS"/>
    <property type="match status" value="1"/>
</dbReference>
<dbReference type="SUPFAM" id="SSF103473">
    <property type="entry name" value="MFS general substrate transporter"/>
    <property type="match status" value="1"/>
</dbReference>
<comment type="caution">
    <text evidence="9">The sequence shown here is derived from an EMBL/GenBank/DDBJ whole genome shotgun (WGS) entry which is preliminary data.</text>
</comment>
<dbReference type="GO" id="GO:0015213">
    <property type="term" value="F:uridine transmembrane transporter activity"/>
    <property type="evidence" value="ECO:0007669"/>
    <property type="project" value="TreeGrafter"/>
</dbReference>
<feature type="transmembrane region" description="Helical" evidence="7">
    <location>
        <begin position="333"/>
        <end position="357"/>
    </location>
</feature>
<evidence type="ECO:0000256" key="2">
    <source>
        <dbReference type="ARBA" id="ARBA00022448"/>
    </source>
</evidence>
<organism evidence="9 10">
    <name type="scientific">Flavilitoribacter nigricans (strain ATCC 23147 / DSM 23189 / NBRC 102662 / NCIMB 1420 / SS-2)</name>
    <name type="common">Lewinella nigricans</name>
    <dbReference type="NCBI Taxonomy" id="1122177"/>
    <lineage>
        <taxon>Bacteria</taxon>
        <taxon>Pseudomonadati</taxon>
        <taxon>Bacteroidota</taxon>
        <taxon>Saprospiria</taxon>
        <taxon>Saprospirales</taxon>
        <taxon>Lewinellaceae</taxon>
        <taxon>Flavilitoribacter</taxon>
    </lineage>
</organism>
<dbReference type="EMBL" id="PDUD01000050">
    <property type="protein sequence ID" value="PHN01719.1"/>
    <property type="molecule type" value="Genomic_DNA"/>
</dbReference>
<dbReference type="GO" id="GO:0015212">
    <property type="term" value="F:cytidine transmembrane transporter activity"/>
    <property type="evidence" value="ECO:0007669"/>
    <property type="project" value="TreeGrafter"/>
</dbReference>
<dbReference type="InterPro" id="IPR020846">
    <property type="entry name" value="MFS_dom"/>
</dbReference>